<dbReference type="InterPro" id="IPR045220">
    <property type="entry name" value="FRHB/FDHB/HCAR-like"/>
</dbReference>
<dbReference type="EMBL" id="JAEQMG010000040">
    <property type="protein sequence ID" value="MBK6087612.1"/>
    <property type="molecule type" value="Genomic_DNA"/>
</dbReference>
<dbReference type="PROSITE" id="PS51379">
    <property type="entry name" value="4FE4S_FER_2"/>
    <property type="match status" value="2"/>
</dbReference>
<gene>
    <name evidence="5" type="ORF">JKK62_02925</name>
</gene>
<keyword evidence="3" id="KW-0411">Iron-sulfur</keyword>
<dbReference type="AlphaFoldDB" id="A0A934U2G4"/>
<dbReference type="PROSITE" id="PS00198">
    <property type="entry name" value="4FE4S_FER_1"/>
    <property type="match status" value="1"/>
</dbReference>
<evidence type="ECO:0000259" key="4">
    <source>
        <dbReference type="PROSITE" id="PS51379"/>
    </source>
</evidence>
<keyword evidence="1" id="KW-0479">Metal-binding</keyword>
<proteinExistence type="predicted"/>
<comment type="caution">
    <text evidence="5">The sequence shown here is derived from an EMBL/GenBank/DDBJ whole genome shotgun (WGS) entry which is preliminary data.</text>
</comment>
<name>A0A934U2G4_9FIRM</name>
<dbReference type="RefSeq" id="WP_201426917.1">
    <property type="nucleotide sequence ID" value="NZ_JAEQMG010000040.1"/>
</dbReference>
<evidence type="ECO:0000256" key="1">
    <source>
        <dbReference type="ARBA" id="ARBA00022723"/>
    </source>
</evidence>
<feature type="domain" description="4Fe-4S ferredoxin-type" evidence="4">
    <location>
        <begin position="39"/>
        <end position="70"/>
    </location>
</feature>
<dbReference type="InterPro" id="IPR017896">
    <property type="entry name" value="4Fe4S_Fe-S-bd"/>
</dbReference>
<dbReference type="InterPro" id="IPR007525">
    <property type="entry name" value="FrhB_FdhB_C"/>
</dbReference>
<dbReference type="SUPFAM" id="SSF54862">
    <property type="entry name" value="4Fe-4S ferredoxins"/>
    <property type="match status" value="1"/>
</dbReference>
<reference evidence="5" key="1">
    <citation type="submission" date="2021-01" db="EMBL/GenBank/DDBJ databases">
        <title>Genome public.</title>
        <authorList>
            <person name="Liu C."/>
            <person name="Sun Q."/>
        </authorList>
    </citation>
    <scope>NUCLEOTIDE SEQUENCE</scope>
    <source>
        <strain evidence="5">M6</strain>
    </source>
</reference>
<dbReference type="Pfam" id="PF12797">
    <property type="entry name" value="Fer4_2"/>
    <property type="match status" value="1"/>
</dbReference>
<evidence type="ECO:0000256" key="2">
    <source>
        <dbReference type="ARBA" id="ARBA00023004"/>
    </source>
</evidence>
<protein>
    <submittedName>
        <fullName evidence="5">Coenzyme F420 hydrogenase/dehydrogenase, beta subunit C-terminal domain</fullName>
    </submittedName>
</protein>
<feature type="domain" description="4Fe-4S ferredoxin-type" evidence="4">
    <location>
        <begin position="6"/>
        <end position="35"/>
    </location>
</feature>
<dbReference type="InterPro" id="IPR017900">
    <property type="entry name" value="4Fe4S_Fe_S_CS"/>
</dbReference>
<organism evidence="5 6">
    <name type="scientific">Ruminococcus difficilis</name>
    <dbReference type="NCBI Taxonomy" id="2763069"/>
    <lineage>
        <taxon>Bacteria</taxon>
        <taxon>Bacillati</taxon>
        <taxon>Bacillota</taxon>
        <taxon>Clostridia</taxon>
        <taxon>Eubacteriales</taxon>
        <taxon>Oscillospiraceae</taxon>
        <taxon>Ruminococcus</taxon>
    </lineage>
</organism>
<keyword evidence="2" id="KW-0408">Iron</keyword>
<dbReference type="GO" id="GO:0046872">
    <property type="term" value="F:metal ion binding"/>
    <property type="evidence" value="ECO:0007669"/>
    <property type="project" value="UniProtKB-KW"/>
</dbReference>
<keyword evidence="6" id="KW-1185">Reference proteome</keyword>
<dbReference type="Proteomes" id="UP000633365">
    <property type="component" value="Unassembled WGS sequence"/>
</dbReference>
<accession>A0A934U2G4</accession>
<dbReference type="PANTHER" id="PTHR31332:SF0">
    <property type="entry name" value="7-HYDROXYMETHYL CHLOROPHYLL A REDUCTASE, CHLOROPLASTIC"/>
    <property type="match status" value="1"/>
</dbReference>
<evidence type="ECO:0000313" key="6">
    <source>
        <dbReference type="Proteomes" id="UP000633365"/>
    </source>
</evidence>
<evidence type="ECO:0000256" key="3">
    <source>
        <dbReference type="ARBA" id="ARBA00023014"/>
    </source>
</evidence>
<dbReference type="GO" id="GO:0052592">
    <property type="term" value="F:oxidoreductase activity, acting on CH or CH2 groups, with an iron-sulfur protein as acceptor"/>
    <property type="evidence" value="ECO:0007669"/>
    <property type="project" value="TreeGrafter"/>
</dbReference>
<dbReference type="GO" id="GO:0051536">
    <property type="term" value="F:iron-sulfur cluster binding"/>
    <property type="evidence" value="ECO:0007669"/>
    <property type="project" value="UniProtKB-KW"/>
</dbReference>
<dbReference type="PANTHER" id="PTHR31332">
    <property type="entry name" value="7-HYDROXYMETHYL CHLOROPHYLL A REDUCTASE, CHLOROPLASTIC"/>
    <property type="match status" value="1"/>
</dbReference>
<sequence>MDKNNVNITKKTGLCCSCGICKNVCPKKCINYIREKGMYVPVIDNDSCIHCGICTEVCPAIHETYEHNEPKQAVIGEVLGSYNAWSKDPEIRHVSASGGCISTIVSELLNKRVYDVAFMVNAYSYEKQLTTVPIIDVTDIKNSTLPKSRYLPVSHENAVSYMIENREKRVILIGTSCALRGLRKVISRFRLNLENYLFLGLFCDKVFNYNVYDYLTDHYSENKTLSSLHFKNKESGGWPGNMKLFFSDGSYDYLDKSIRTELKDYFMPERCLYCIDKLNVSADIAFGDNYTDQNSSKLGSNSVIIRTNQGKQAWDLWLLVLEYEPVSLDKIIKAQYLDGRLLNQYYSYIKTVEIEKKQHLRINNQDDLSYELSPKDYLYSYFELKKVIDIGANYCDNPQKAVKKITDNMKKRGRILRRLKRYYYTIFRNYT</sequence>
<dbReference type="Pfam" id="PF04422">
    <property type="entry name" value="FrhB_FdhB_N"/>
    <property type="match status" value="1"/>
</dbReference>
<dbReference type="Gene3D" id="3.30.70.20">
    <property type="match status" value="1"/>
</dbReference>
<dbReference type="Pfam" id="PF04432">
    <property type="entry name" value="FrhB_FdhB_C"/>
    <property type="match status" value="1"/>
</dbReference>
<evidence type="ECO:0000313" key="5">
    <source>
        <dbReference type="EMBL" id="MBK6087612.1"/>
    </source>
</evidence>
<dbReference type="InterPro" id="IPR007516">
    <property type="entry name" value="Co_F420_Hydgase/DH_bsu_N"/>
</dbReference>